<dbReference type="RefSeq" id="WP_184835190.1">
    <property type="nucleotide sequence ID" value="NZ_JACHMN010000002.1"/>
</dbReference>
<name>A0A841BQ77_9ACTN</name>
<protein>
    <submittedName>
        <fullName evidence="1">Uncharacterized protein</fullName>
    </submittedName>
</protein>
<proteinExistence type="predicted"/>
<gene>
    <name evidence="1" type="ORF">F4553_002291</name>
</gene>
<keyword evidence="2" id="KW-1185">Reference proteome</keyword>
<reference evidence="1 2" key="1">
    <citation type="submission" date="2020-08" db="EMBL/GenBank/DDBJ databases">
        <title>Sequencing the genomes of 1000 actinobacteria strains.</title>
        <authorList>
            <person name="Klenk H.-P."/>
        </authorList>
    </citation>
    <scope>NUCLEOTIDE SEQUENCE [LARGE SCALE GENOMIC DNA]</scope>
    <source>
        <strain evidence="1 2">DSM 45362</strain>
    </source>
</reference>
<comment type="caution">
    <text evidence="1">The sequence shown here is derived from an EMBL/GenBank/DDBJ whole genome shotgun (WGS) entry which is preliminary data.</text>
</comment>
<dbReference type="AlphaFoldDB" id="A0A841BQ77"/>
<dbReference type="EMBL" id="JACHMN010000002">
    <property type="protein sequence ID" value="MBB5868912.1"/>
    <property type="molecule type" value="Genomic_DNA"/>
</dbReference>
<accession>A0A841BQ77</accession>
<sequence length="467" mass="51718">MRFWLSTVRDGGQKLFNATRYQVPTTNVGINLHSLYRLANHDFTLLTDKEFLETRCTSPIWALETAGSEVVEIESVDLVKDLRQRVKELKAAKTSVRTRASWTKKKHQYETAVFLGLLDEEMLSHFTDPDDFTHAIELGSCFAGRASGKISDEYADAPLLHYTGLDLQDVMLHPSLMGVPFDDVDTYRSKLVLKEKNPGRLALGTSIISRSLFRSGIQDGVFFQQYLASTVGPEHNLDGYALHTLYVDLATGELFFFAEGIGKHVIGMVDGINNPLAPFVFSVMGRTYYAYLKLNSERRKGKQVPIDIVRGGPDQRRVLEDYIRESFPTIAQHRQLTSTLDSLGRPLQAIKHLLGTNVWQSPPEEPASSGTTGPKLLTDEATDISGKVAVKGKKTGGGSGGSGRGSGGSFGAWPFLLPVLLLAYWYAGSDTENEELDENGDFNQIFTTLDADLKPMPRTTLTITEEE</sequence>
<dbReference type="Proteomes" id="UP000587527">
    <property type="component" value="Unassembled WGS sequence"/>
</dbReference>
<evidence type="ECO:0000313" key="2">
    <source>
        <dbReference type="Proteomes" id="UP000587527"/>
    </source>
</evidence>
<evidence type="ECO:0000313" key="1">
    <source>
        <dbReference type="EMBL" id="MBB5868912.1"/>
    </source>
</evidence>
<organism evidence="1 2">
    <name type="scientific">Allocatelliglobosispora scoriae</name>
    <dbReference type="NCBI Taxonomy" id="643052"/>
    <lineage>
        <taxon>Bacteria</taxon>
        <taxon>Bacillati</taxon>
        <taxon>Actinomycetota</taxon>
        <taxon>Actinomycetes</taxon>
        <taxon>Micromonosporales</taxon>
        <taxon>Micromonosporaceae</taxon>
        <taxon>Allocatelliglobosispora</taxon>
    </lineage>
</organism>